<protein>
    <recommendedName>
        <fullName evidence="2">VWFA domain-containing protein</fullName>
    </recommendedName>
</protein>
<dbReference type="EMBL" id="HG001630">
    <property type="protein sequence ID" value="CDF33027.1"/>
    <property type="molecule type" value="Genomic_DNA"/>
</dbReference>
<evidence type="ECO:0000256" key="1">
    <source>
        <dbReference type="SAM" id="SignalP"/>
    </source>
</evidence>
<dbReference type="AlphaFoldDB" id="R7Q3A9"/>
<dbReference type="PROSITE" id="PS50234">
    <property type="entry name" value="VWFA"/>
    <property type="match status" value="1"/>
</dbReference>
<dbReference type="RefSeq" id="XP_005712830.1">
    <property type="nucleotide sequence ID" value="XM_005712773.1"/>
</dbReference>
<dbReference type="Pfam" id="PF00092">
    <property type="entry name" value="VWA"/>
    <property type="match status" value="1"/>
</dbReference>
<feature type="signal peptide" evidence="1">
    <location>
        <begin position="1"/>
        <end position="26"/>
    </location>
</feature>
<feature type="domain" description="VWFA" evidence="2">
    <location>
        <begin position="68"/>
        <end position="234"/>
    </location>
</feature>
<evidence type="ECO:0000313" key="3">
    <source>
        <dbReference type="EMBL" id="CDF33027.1"/>
    </source>
</evidence>
<keyword evidence="4" id="KW-1185">Reference proteome</keyword>
<dbReference type="CDD" id="cd00198">
    <property type="entry name" value="vWFA"/>
    <property type="match status" value="1"/>
</dbReference>
<accession>R7Q3A9</accession>
<feature type="chain" id="PRO_5004443117" description="VWFA domain-containing protein" evidence="1">
    <location>
        <begin position="27"/>
        <end position="245"/>
    </location>
</feature>
<dbReference type="OrthoDB" id="5125at2759"/>
<proteinExistence type="predicted"/>
<dbReference type="SMART" id="SM00327">
    <property type="entry name" value="VWA"/>
    <property type="match status" value="1"/>
</dbReference>
<evidence type="ECO:0000259" key="2">
    <source>
        <dbReference type="PROSITE" id="PS50234"/>
    </source>
</evidence>
<dbReference type="STRING" id="2769.R7Q3A9"/>
<evidence type="ECO:0000313" key="4">
    <source>
        <dbReference type="Proteomes" id="UP000012073"/>
    </source>
</evidence>
<dbReference type="InterPro" id="IPR002035">
    <property type="entry name" value="VWF_A"/>
</dbReference>
<dbReference type="SUPFAM" id="SSF53300">
    <property type="entry name" value="vWA-like"/>
    <property type="match status" value="1"/>
</dbReference>
<name>R7Q3A9_CHOCR</name>
<dbReference type="InterPro" id="IPR036465">
    <property type="entry name" value="vWFA_dom_sf"/>
</dbReference>
<gene>
    <name evidence="3" type="ORF">CHC_T00001857001</name>
</gene>
<dbReference type="Gene3D" id="3.40.50.410">
    <property type="entry name" value="von Willebrand factor, type A domain"/>
    <property type="match status" value="1"/>
</dbReference>
<sequence length="245" mass="26645">MAAFGSCRLLLFLAALILTLGSVCDAQPNLVRKARALLRGNRLAQSVGVNGIVRLFKEVNRGRRCNMRLCFALDGSGSISPVQFKVQQDLVKLLASVAREGGATFSAVQYGLSNTAISTPTGNAPKFRRAVDDSIFQRAPRTFIGSGLGFCISNLKTEPRGRGRRILLLGDGRSNFFTLALPLVLSTLNDIQISAVGIGFPRNSRTLLDITGSRSRLCAVNRYSDIRRIVFKLVRGLCMPVNTRT</sequence>
<reference evidence="4" key="1">
    <citation type="journal article" date="2013" name="Proc. Natl. Acad. Sci. U.S.A.">
        <title>Genome structure and metabolic features in the red seaweed Chondrus crispus shed light on evolution of the Archaeplastida.</title>
        <authorList>
            <person name="Collen J."/>
            <person name="Porcel B."/>
            <person name="Carre W."/>
            <person name="Ball S.G."/>
            <person name="Chaparro C."/>
            <person name="Tonon T."/>
            <person name="Barbeyron T."/>
            <person name="Michel G."/>
            <person name="Noel B."/>
            <person name="Valentin K."/>
            <person name="Elias M."/>
            <person name="Artiguenave F."/>
            <person name="Arun A."/>
            <person name="Aury J.M."/>
            <person name="Barbosa-Neto J.F."/>
            <person name="Bothwell J.H."/>
            <person name="Bouget F.Y."/>
            <person name="Brillet L."/>
            <person name="Cabello-Hurtado F."/>
            <person name="Capella-Gutierrez S."/>
            <person name="Charrier B."/>
            <person name="Cladiere L."/>
            <person name="Cock J.M."/>
            <person name="Coelho S.M."/>
            <person name="Colleoni C."/>
            <person name="Czjzek M."/>
            <person name="Da Silva C."/>
            <person name="Delage L."/>
            <person name="Denoeud F."/>
            <person name="Deschamps P."/>
            <person name="Dittami S.M."/>
            <person name="Gabaldon T."/>
            <person name="Gachon C.M."/>
            <person name="Groisillier A."/>
            <person name="Herve C."/>
            <person name="Jabbari K."/>
            <person name="Katinka M."/>
            <person name="Kloareg B."/>
            <person name="Kowalczyk N."/>
            <person name="Labadie K."/>
            <person name="Leblanc C."/>
            <person name="Lopez P.J."/>
            <person name="McLachlan D.H."/>
            <person name="Meslet-Cladiere L."/>
            <person name="Moustafa A."/>
            <person name="Nehr Z."/>
            <person name="Nyvall Collen P."/>
            <person name="Panaud O."/>
            <person name="Partensky F."/>
            <person name="Poulain J."/>
            <person name="Rensing S.A."/>
            <person name="Rousvoal S."/>
            <person name="Samson G."/>
            <person name="Symeonidi A."/>
            <person name="Weissenbach J."/>
            <person name="Zambounis A."/>
            <person name="Wincker P."/>
            <person name="Boyen C."/>
        </authorList>
    </citation>
    <scope>NUCLEOTIDE SEQUENCE [LARGE SCALE GENOMIC DNA]</scope>
    <source>
        <strain evidence="4">cv. Stackhouse</strain>
    </source>
</reference>
<dbReference type="KEGG" id="ccp:CHC_T00001857001"/>
<dbReference type="Proteomes" id="UP000012073">
    <property type="component" value="Unassembled WGS sequence"/>
</dbReference>
<dbReference type="Gramene" id="CDF33027">
    <property type="protein sequence ID" value="CDF33027"/>
    <property type="gene ID" value="CHC_T00001857001"/>
</dbReference>
<organism evidence="3 4">
    <name type="scientific">Chondrus crispus</name>
    <name type="common">Carrageen Irish moss</name>
    <name type="synonym">Polymorpha crispa</name>
    <dbReference type="NCBI Taxonomy" id="2769"/>
    <lineage>
        <taxon>Eukaryota</taxon>
        <taxon>Rhodophyta</taxon>
        <taxon>Florideophyceae</taxon>
        <taxon>Rhodymeniophycidae</taxon>
        <taxon>Gigartinales</taxon>
        <taxon>Gigartinaceae</taxon>
        <taxon>Chondrus</taxon>
    </lineage>
</organism>
<keyword evidence="1" id="KW-0732">Signal</keyword>
<dbReference type="GeneID" id="17320547"/>